<dbReference type="EMBL" id="HBUF01585943">
    <property type="protein sequence ID" value="CAG6771793.1"/>
    <property type="molecule type" value="Transcribed_RNA"/>
</dbReference>
<dbReference type="PROSITE" id="PS51257">
    <property type="entry name" value="PROKAR_LIPOPROTEIN"/>
    <property type="match status" value="1"/>
</dbReference>
<name>A0A8D9EZ67_9HEMI</name>
<protein>
    <submittedName>
        <fullName evidence="2">Uncharacterized protein</fullName>
    </submittedName>
</protein>
<reference evidence="2" key="1">
    <citation type="submission" date="2021-05" db="EMBL/GenBank/DDBJ databases">
        <authorList>
            <person name="Alioto T."/>
            <person name="Alioto T."/>
            <person name="Gomez Garrido J."/>
        </authorList>
    </citation>
    <scope>NUCLEOTIDE SEQUENCE</scope>
</reference>
<proteinExistence type="predicted"/>
<keyword evidence="1" id="KW-0732">Signal</keyword>
<sequence length="137" mass="15767">MCLFTNKTLCLLMLGVQACLFSLATCDKKQWSDIDVNNTKSQYPNFNIKQFLGKDLCLNETLCIQGFHDEFIENYAGRGYPMRASCEADYEDLGGVVVCWLRHKAVSGIWKPSKKTRTEVQFWTDSKNVSHMRDRNP</sequence>
<feature type="signal peptide" evidence="1">
    <location>
        <begin position="1"/>
        <end position="18"/>
    </location>
</feature>
<organism evidence="2">
    <name type="scientific">Cacopsylla melanoneura</name>
    <dbReference type="NCBI Taxonomy" id="428564"/>
    <lineage>
        <taxon>Eukaryota</taxon>
        <taxon>Metazoa</taxon>
        <taxon>Ecdysozoa</taxon>
        <taxon>Arthropoda</taxon>
        <taxon>Hexapoda</taxon>
        <taxon>Insecta</taxon>
        <taxon>Pterygota</taxon>
        <taxon>Neoptera</taxon>
        <taxon>Paraneoptera</taxon>
        <taxon>Hemiptera</taxon>
        <taxon>Sternorrhyncha</taxon>
        <taxon>Psylloidea</taxon>
        <taxon>Psyllidae</taxon>
        <taxon>Psyllinae</taxon>
        <taxon>Cacopsylla</taxon>
    </lineage>
</organism>
<feature type="chain" id="PRO_5034421473" evidence="1">
    <location>
        <begin position="19"/>
        <end position="137"/>
    </location>
</feature>
<accession>A0A8D9EZ67</accession>
<evidence type="ECO:0000313" key="2">
    <source>
        <dbReference type="EMBL" id="CAG6771793.1"/>
    </source>
</evidence>
<evidence type="ECO:0000256" key="1">
    <source>
        <dbReference type="SAM" id="SignalP"/>
    </source>
</evidence>
<dbReference type="AlphaFoldDB" id="A0A8D9EZ67"/>